<sequence>MYLPGLNEFPDSVLVVGEYREQLLLFLVPCLDNGLNYLHNHVLTGTEKVIIYKDGCGYQNRNAKLPKALSAFANVNRSF</sequence>
<reference evidence="1" key="2">
    <citation type="submission" date="2020-11" db="EMBL/GenBank/DDBJ databases">
        <authorList>
            <person name="McCartney M.A."/>
            <person name="Auch B."/>
            <person name="Kono T."/>
            <person name="Mallez S."/>
            <person name="Becker A."/>
            <person name="Gohl D.M."/>
            <person name="Silverstein K.A.T."/>
            <person name="Koren S."/>
            <person name="Bechman K.B."/>
            <person name="Herman A."/>
            <person name="Abrahante J.E."/>
            <person name="Garbe J."/>
        </authorList>
    </citation>
    <scope>NUCLEOTIDE SEQUENCE</scope>
    <source>
        <strain evidence="1">Duluth1</strain>
        <tissue evidence="1">Whole animal</tissue>
    </source>
</reference>
<name>A0A9D3YG37_DREPO</name>
<evidence type="ECO:0000313" key="1">
    <source>
        <dbReference type="EMBL" id="KAH3697549.1"/>
    </source>
</evidence>
<organism evidence="1 2">
    <name type="scientific">Dreissena polymorpha</name>
    <name type="common">Zebra mussel</name>
    <name type="synonym">Mytilus polymorpha</name>
    <dbReference type="NCBI Taxonomy" id="45954"/>
    <lineage>
        <taxon>Eukaryota</taxon>
        <taxon>Metazoa</taxon>
        <taxon>Spiralia</taxon>
        <taxon>Lophotrochozoa</taxon>
        <taxon>Mollusca</taxon>
        <taxon>Bivalvia</taxon>
        <taxon>Autobranchia</taxon>
        <taxon>Heteroconchia</taxon>
        <taxon>Euheterodonta</taxon>
        <taxon>Imparidentia</taxon>
        <taxon>Neoheterodontei</taxon>
        <taxon>Myida</taxon>
        <taxon>Dreissenoidea</taxon>
        <taxon>Dreissenidae</taxon>
        <taxon>Dreissena</taxon>
    </lineage>
</organism>
<dbReference type="EMBL" id="JAIWYP010000016">
    <property type="protein sequence ID" value="KAH3697549.1"/>
    <property type="molecule type" value="Genomic_DNA"/>
</dbReference>
<keyword evidence="2" id="KW-1185">Reference proteome</keyword>
<dbReference type="Proteomes" id="UP000828390">
    <property type="component" value="Unassembled WGS sequence"/>
</dbReference>
<evidence type="ECO:0000313" key="2">
    <source>
        <dbReference type="Proteomes" id="UP000828390"/>
    </source>
</evidence>
<dbReference type="AlphaFoldDB" id="A0A9D3YG37"/>
<reference evidence="1" key="1">
    <citation type="journal article" date="2019" name="bioRxiv">
        <title>The Genome of the Zebra Mussel, Dreissena polymorpha: A Resource for Invasive Species Research.</title>
        <authorList>
            <person name="McCartney M.A."/>
            <person name="Auch B."/>
            <person name="Kono T."/>
            <person name="Mallez S."/>
            <person name="Zhang Y."/>
            <person name="Obille A."/>
            <person name="Becker A."/>
            <person name="Abrahante J.E."/>
            <person name="Garbe J."/>
            <person name="Badalamenti J.P."/>
            <person name="Herman A."/>
            <person name="Mangelson H."/>
            <person name="Liachko I."/>
            <person name="Sullivan S."/>
            <person name="Sone E.D."/>
            <person name="Koren S."/>
            <person name="Silverstein K.A.T."/>
            <person name="Beckman K.B."/>
            <person name="Gohl D.M."/>
        </authorList>
    </citation>
    <scope>NUCLEOTIDE SEQUENCE</scope>
    <source>
        <strain evidence="1">Duluth1</strain>
        <tissue evidence="1">Whole animal</tissue>
    </source>
</reference>
<gene>
    <name evidence="1" type="ORF">DPMN_085052</name>
</gene>
<accession>A0A9D3YG37</accession>
<comment type="caution">
    <text evidence="1">The sequence shown here is derived from an EMBL/GenBank/DDBJ whole genome shotgun (WGS) entry which is preliminary data.</text>
</comment>
<proteinExistence type="predicted"/>
<protein>
    <submittedName>
        <fullName evidence="1">Uncharacterized protein</fullName>
    </submittedName>
</protein>